<feature type="compositionally biased region" description="Basic and acidic residues" evidence="1">
    <location>
        <begin position="33"/>
        <end position="50"/>
    </location>
</feature>
<organism evidence="2 3">
    <name type="scientific">Gossypium darwinii</name>
    <name type="common">Darwin's cotton</name>
    <name type="synonym">Gossypium barbadense var. darwinii</name>
    <dbReference type="NCBI Taxonomy" id="34276"/>
    <lineage>
        <taxon>Eukaryota</taxon>
        <taxon>Viridiplantae</taxon>
        <taxon>Streptophyta</taxon>
        <taxon>Embryophyta</taxon>
        <taxon>Tracheophyta</taxon>
        <taxon>Spermatophyta</taxon>
        <taxon>Magnoliopsida</taxon>
        <taxon>eudicotyledons</taxon>
        <taxon>Gunneridae</taxon>
        <taxon>Pentapetalae</taxon>
        <taxon>rosids</taxon>
        <taxon>malvids</taxon>
        <taxon>Malvales</taxon>
        <taxon>Malvaceae</taxon>
        <taxon>Malvoideae</taxon>
        <taxon>Gossypium</taxon>
    </lineage>
</organism>
<evidence type="ECO:0000313" key="2">
    <source>
        <dbReference type="EMBL" id="TYG98036.1"/>
    </source>
</evidence>
<protein>
    <submittedName>
        <fullName evidence="2">Uncharacterized protein</fullName>
    </submittedName>
</protein>
<sequence>MKKNPNALDIISSPLLSLYSPAERLISTQPFPKSDRDQRSKAHRRCERDITPVMKTRRRATWYVGANVEQGARVWRRRSWLRRK</sequence>
<name>A0A5D2EWD5_GOSDA</name>
<reference evidence="2 3" key="1">
    <citation type="submission" date="2019-06" db="EMBL/GenBank/DDBJ databases">
        <title>WGS assembly of Gossypium darwinii.</title>
        <authorList>
            <person name="Chen Z.J."/>
            <person name="Sreedasyam A."/>
            <person name="Ando A."/>
            <person name="Song Q."/>
            <person name="De L."/>
            <person name="Hulse-Kemp A."/>
            <person name="Ding M."/>
            <person name="Ye W."/>
            <person name="Kirkbride R."/>
            <person name="Jenkins J."/>
            <person name="Plott C."/>
            <person name="Lovell J."/>
            <person name="Lin Y.-M."/>
            <person name="Vaughn R."/>
            <person name="Liu B."/>
            <person name="Li W."/>
            <person name="Simpson S."/>
            <person name="Scheffler B."/>
            <person name="Saski C."/>
            <person name="Grover C."/>
            <person name="Hu G."/>
            <person name="Conover J."/>
            <person name="Carlson J."/>
            <person name="Shu S."/>
            <person name="Boston L."/>
            <person name="Williams M."/>
            <person name="Peterson D."/>
            <person name="Mcgee K."/>
            <person name="Jones D."/>
            <person name="Wendel J."/>
            <person name="Stelly D."/>
            <person name="Grimwood J."/>
            <person name="Schmutz J."/>
        </authorList>
    </citation>
    <scope>NUCLEOTIDE SEQUENCE [LARGE SCALE GENOMIC DNA]</scope>
    <source>
        <strain evidence="2">1808015.09</strain>
    </source>
</reference>
<dbReference type="Proteomes" id="UP000323506">
    <property type="component" value="Chromosome A10"/>
</dbReference>
<dbReference type="EMBL" id="CM017697">
    <property type="protein sequence ID" value="TYG98036.1"/>
    <property type="molecule type" value="Genomic_DNA"/>
</dbReference>
<gene>
    <name evidence="2" type="ORF">ES288_A10G085600v1</name>
</gene>
<proteinExistence type="predicted"/>
<accession>A0A5D2EWD5</accession>
<evidence type="ECO:0000313" key="3">
    <source>
        <dbReference type="Proteomes" id="UP000323506"/>
    </source>
</evidence>
<evidence type="ECO:0000256" key="1">
    <source>
        <dbReference type="SAM" id="MobiDB-lite"/>
    </source>
</evidence>
<dbReference type="AlphaFoldDB" id="A0A5D2EWD5"/>
<keyword evidence="3" id="KW-1185">Reference proteome</keyword>
<feature type="region of interest" description="Disordered" evidence="1">
    <location>
        <begin position="27"/>
        <end position="50"/>
    </location>
</feature>